<keyword evidence="6" id="KW-1015">Disulfide bond</keyword>
<dbReference type="GO" id="GO:0005886">
    <property type="term" value="C:plasma membrane"/>
    <property type="evidence" value="ECO:0007669"/>
    <property type="project" value="UniProtKB-SubCell"/>
</dbReference>
<dbReference type="InterPro" id="IPR036312">
    <property type="entry name" value="Bifun_inhib/LTP/seed_sf"/>
</dbReference>
<keyword evidence="8" id="KW-0449">Lipoprotein</keyword>
<evidence type="ECO:0000313" key="11">
    <source>
        <dbReference type="Proteomes" id="UP000515151"/>
    </source>
</evidence>
<dbReference type="Proteomes" id="UP000515151">
    <property type="component" value="Chromosome 7"/>
</dbReference>
<dbReference type="Pfam" id="PF14368">
    <property type="entry name" value="LTP_2"/>
    <property type="match status" value="1"/>
</dbReference>
<proteinExistence type="inferred from homology"/>
<gene>
    <name evidence="12" type="primary">LOC116213642</name>
</gene>
<evidence type="ECO:0000256" key="6">
    <source>
        <dbReference type="ARBA" id="ARBA00023157"/>
    </source>
</evidence>
<name>A0A6P8EGF8_PUNGR</name>
<evidence type="ECO:0000256" key="3">
    <source>
        <dbReference type="ARBA" id="ARBA00022475"/>
    </source>
</evidence>
<feature type="signal peptide" evidence="9">
    <location>
        <begin position="1"/>
        <end position="20"/>
    </location>
</feature>
<keyword evidence="4" id="KW-0336">GPI-anchor</keyword>
<evidence type="ECO:0000259" key="10">
    <source>
        <dbReference type="Pfam" id="PF14368"/>
    </source>
</evidence>
<dbReference type="Gene3D" id="1.10.110.10">
    <property type="entry name" value="Plant lipid-transfer and hydrophobic proteins"/>
    <property type="match status" value="1"/>
</dbReference>
<sequence length="168" mass="17922">MASKTFIILFVILSMSSAIAQNGDDSNLMPCVQKILPCEPYLKSTSPPATCCIPLKEVVANDQKCLCAVFNNPELLRNFNVTQDEALKLAAACQANADVSICKPLLASWSWKVKGAPIDPPPAYKSVVAQTVAEDYGIPGCPCHHNLLAFTAAASGEPTVCVLDEIVQ</sequence>
<feature type="domain" description="Bifunctional inhibitor/plant lipid transfer protein/seed storage helical" evidence="10">
    <location>
        <begin position="13"/>
        <end position="102"/>
    </location>
</feature>
<evidence type="ECO:0000256" key="9">
    <source>
        <dbReference type="SAM" id="SignalP"/>
    </source>
</evidence>
<feature type="chain" id="PRO_5027799897" evidence="9">
    <location>
        <begin position="21"/>
        <end position="168"/>
    </location>
</feature>
<dbReference type="CDD" id="cd00010">
    <property type="entry name" value="AAI_LTSS"/>
    <property type="match status" value="1"/>
</dbReference>
<dbReference type="GeneID" id="116213642"/>
<comment type="similarity">
    <text evidence="2">Belongs to the plant LTP family.</text>
</comment>
<evidence type="ECO:0000313" key="12">
    <source>
        <dbReference type="RefSeq" id="XP_031404523.1"/>
    </source>
</evidence>
<organism evidence="11 12">
    <name type="scientific">Punica granatum</name>
    <name type="common">Pomegranate</name>
    <dbReference type="NCBI Taxonomy" id="22663"/>
    <lineage>
        <taxon>Eukaryota</taxon>
        <taxon>Viridiplantae</taxon>
        <taxon>Streptophyta</taxon>
        <taxon>Embryophyta</taxon>
        <taxon>Tracheophyta</taxon>
        <taxon>Spermatophyta</taxon>
        <taxon>Magnoliopsida</taxon>
        <taxon>eudicotyledons</taxon>
        <taxon>Gunneridae</taxon>
        <taxon>Pentapetalae</taxon>
        <taxon>rosids</taxon>
        <taxon>malvids</taxon>
        <taxon>Myrtales</taxon>
        <taxon>Lythraceae</taxon>
        <taxon>Punica</taxon>
    </lineage>
</organism>
<evidence type="ECO:0000256" key="8">
    <source>
        <dbReference type="ARBA" id="ARBA00023288"/>
    </source>
</evidence>
<dbReference type="AlphaFoldDB" id="A0A6P8EGF8"/>
<dbReference type="GO" id="GO:0098552">
    <property type="term" value="C:side of membrane"/>
    <property type="evidence" value="ECO:0007669"/>
    <property type="project" value="UniProtKB-KW"/>
</dbReference>
<comment type="subcellular location">
    <subcellularLocation>
        <location evidence="1">Cell membrane</location>
        <topology evidence="1">Lipid-anchor</topology>
        <topology evidence="1">GPI-anchor</topology>
    </subcellularLocation>
</comment>
<dbReference type="SUPFAM" id="SSF47699">
    <property type="entry name" value="Bifunctional inhibitor/lipid-transfer protein/seed storage 2S albumin"/>
    <property type="match status" value="1"/>
</dbReference>
<accession>A0A6P8EGF8</accession>
<evidence type="ECO:0000256" key="4">
    <source>
        <dbReference type="ARBA" id="ARBA00022622"/>
    </source>
</evidence>
<protein>
    <submittedName>
        <fullName evidence="12">Lipid transfer-like protein VAS</fullName>
    </submittedName>
</protein>
<evidence type="ECO:0000256" key="1">
    <source>
        <dbReference type="ARBA" id="ARBA00004609"/>
    </source>
</evidence>
<dbReference type="RefSeq" id="XP_031404523.1">
    <property type="nucleotide sequence ID" value="XM_031548663.1"/>
</dbReference>
<dbReference type="OrthoDB" id="1925812at2759"/>
<keyword evidence="3" id="KW-1003">Cell membrane</keyword>
<dbReference type="InterPro" id="IPR016140">
    <property type="entry name" value="Bifunc_inhib/LTP/seed_store"/>
</dbReference>
<dbReference type="PANTHER" id="PTHR33044">
    <property type="entry name" value="BIFUNCTIONAL INHIBITOR/LIPID-TRANSFER PROTEIN/SEED STORAGE 2S ALBUMIN SUPERFAMILY PROTEIN-RELATED"/>
    <property type="match status" value="1"/>
</dbReference>
<evidence type="ECO:0000256" key="7">
    <source>
        <dbReference type="ARBA" id="ARBA00023180"/>
    </source>
</evidence>
<evidence type="ECO:0000256" key="2">
    <source>
        <dbReference type="ARBA" id="ARBA00009748"/>
    </source>
</evidence>
<dbReference type="InterPro" id="IPR043325">
    <property type="entry name" value="LTSS"/>
</dbReference>
<keyword evidence="4" id="KW-0472">Membrane</keyword>
<keyword evidence="11" id="KW-1185">Reference proteome</keyword>
<keyword evidence="5 9" id="KW-0732">Signal</keyword>
<keyword evidence="7" id="KW-0325">Glycoprotein</keyword>
<reference evidence="12" key="2">
    <citation type="submission" date="2025-08" db="UniProtKB">
        <authorList>
            <consortium name="RefSeq"/>
        </authorList>
    </citation>
    <scope>IDENTIFICATION</scope>
    <source>
        <tissue evidence="12">Leaf</tissue>
    </source>
</reference>
<reference evidence="11" key="1">
    <citation type="journal article" date="2020" name="Plant Biotechnol. J.">
        <title>The pomegranate (Punica granatum L.) draft genome dissects genetic divergence between soft- and hard-seeded cultivars.</title>
        <authorList>
            <person name="Luo X."/>
            <person name="Li H."/>
            <person name="Wu Z."/>
            <person name="Yao W."/>
            <person name="Zhao P."/>
            <person name="Cao D."/>
            <person name="Yu H."/>
            <person name="Li K."/>
            <person name="Poudel K."/>
            <person name="Zhao D."/>
            <person name="Zhang F."/>
            <person name="Xia X."/>
            <person name="Chen L."/>
            <person name="Wang Q."/>
            <person name="Jing D."/>
            <person name="Cao S."/>
        </authorList>
    </citation>
    <scope>NUCLEOTIDE SEQUENCE [LARGE SCALE GENOMIC DNA]</scope>
    <source>
        <strain evidence="11">cv. Tunisia</strain>
    </source>
</reference>
<evidence type="ECO:0000256" key="5">
    <source>
        <dbReference type="ARBA" id="ARBA00022729"/>
    </source>
</evidence>